<sequence>MAGDKDKKKKRSSKKGSKDRAKSRAKPLDAEAFDRAATTLNDATAKLMRAAERHALGDVNHDGAPPDDRARWYEEGRRAGRDEAILHDAPPDAGSLLAAQLRPRHGADDELRRARRRAAERARVRRSRSPAPPPAYDAVARPPRAARDAPPPPPAAAFGAAAPLFTHFSETCGAPLTAEGADAAAARGHEVVELEKAYRSRLDALRQLLVAKLLPRRDRLAAAARWVRDRAEAFDRAFDRLDAEARRDADALLGRLRDAHQARSAELGRAAEQLAQDVADVDRLALEASNAEADAAAEKAPASKVGFVHRFAELCHEVEEVAGLELPRLPDADPDAALPRELQERLAALANAEGWREALDVKDEMLWELADRLAAADAALAKEKTLTEDYAGEVAHWVDLAKDLRGQLDAARARADAAGDERRRLRTLEREAELRADELAAARAEAGDLREELRRLRADAAAAAGGGDA</sequence>
<evidence type="ECO:0000313" key="3">
    <source>
        <dbReference type="EMBL" id="CAH0376425.1"/>
    </source>
</evidence>
<dbReference type="AlphaFoldDB" id="A0A8J2WQI6"/>
<proteinExistence type="predicted"/>
<keyword evidence="4" id="KW-1185">Reference proteome</keyword>
<dbReference type="EMBL" id="CAKKNE010000005">
    <property type="protein sequence ID" value="CAH0376425.1"/>
    <property type="molecule type" value="Genomic_DNA"/>
</dbReference>
<feature type="region of interest" description="Disordered" evidence="2">
    <location>
        <begin position="104"/>
        <end position="158"/>
    </location>
</feature>
<comment type="caution">
    <text evidence="3">The sequence shown here is derived from an EMBL/GenBank/DDBJ whole genome shotgun (WGS) entry which is preliminary data.</text>
</comment>
<accession>A0A8J2WQI6</accession>
<name>A0A8J2WQI6_9STRA</name>
<feature type="compositionally biased region" description="Basic and acidic residues" evidence="2">
    <location>
        <begin position="105"/>
        <end position="122"/>
    </location>
</feature>
<feature type="region of interest" description="Disordered" evidence="2">
    <location>
        <begin position="54"/>
        <end position="76"/>
    </location>
</feature>
<protein>
    <submittedName>
        <fullName evidence="3">Uncharacterized protein</fullName>
    </submittedName>
</protein>
<dbReference type="Proteomes" id="UP000789595">
    <property type="component" value="Unassembled WGS sequence"/>
</dbReference>
<evidence type="ECO:0000313" key="4">
    <source>
        <dbReference type="Proteomes" id="UP000789595"/>
    </source>
</evidence>
<feature type="coiled-coil region" evidence="1">
    <location>
        <begin position="401"/>
        <end position="459"/>
    </location>
</feature>
<keyword evidence="1" id="KW-0175">Coiled coil</keyword>
<feature type="compositionally biased region" description="Basic and acidic residues" evidence="2">
    <location>
        <begin position="16"/>
        <end position="30"/>
    </location>
</feature>
<feature type="region of interest" description="Disordered" evidence="2">
    <location>
        <begin position="1"/>
        <end position="30"/>
    </location>
</feature>
<evidence type="ECO:0000256" key="2">
    <source>
        <dbReference type="SAM" id="MobiDB-lite"/>
    </source>
</evidence>
<gene>
    <name evidence="3" type="ORF">PECAL_5P10120</name>
</gene>
<reference evidence="3" key="1">
    <citation type="submission" date="2021-11" db="EMBL/GenBank/DDBJ databases">
        <authorList>
            <consortium name="Genoscope - CEA"/>
            <person name="William W."/>
        </authorList>
    </citation>
    <scope>NUCLEOTIDE SEQUENCE</scope>
</reference>
<dbReference type="OrthoDB" id="10674329at2759"/>
<organism evidence="3 4">
    <name type="scientific">Pelagomonas calceolata</name>
    <dbReference type="NCBI Taxonomy" id="35677"/>
    <lineage>
        <taxon>Eukaryota</taxon>
        <taxon>Sar</taxon>
        <taxon>Stramenopiles</taxon>
        <taxon>Ochrophyta</taxon>
        <taxon>Pelagophyceae</taxon>
        <taxon>Pelagomonadales</taxon>
        <taxon>Pelagomonadaceae</taxon>
        <taxon>Pelagomonas</taxon>
    </lineage>
</organism>
<evidence type="ECO:0000256" key="1">
    <source>
        <dbReference type="SAM" id="Coils"/>
    </source>
</evidence>